<protein>
    <recommendedName>
        <fullName evidence="5">Glycosyl transferase family 1 domain-containing protein</fullName>
    </recommendedName>
</protein>
<dbReference type="Pfam" id="PF13439">
    <property type="entry name" value="Glyco_transf_4"/>
    <property type="match status" value="1"/>
</dbReference>
<evidence type="ECO:0000259" key="2">
    <source>
        <dbReference type="Pfam" id="PF13439"/>
    </source>
</evidence>
<dbReference type="Pfam" id="PF00534">
    <property type="entry name" value="Glycos_transf_1"/>
    <property type="match status" value="1"/>
</dbReference>
<dbReference type="GO" id="GO:0016757">
    <property type="term" value="F:glycosyltransferase activity"/>
    <property type="evidence" value="ECO:0007669"/>
    <property type="project" value="InterPro"/>
</dbReference>
<sequence length="387" mass="43497">MISGAGASSLVQGKRGAFYSTLEEFHKYWERIDVICPAVTTINYQLPTTNYFGNVFIHPSPRPLIMQPLWILKKGRELYREHKFDLITVHEFPPFYNGIGARLLWNKIHVPYVLEIHHVPGYPKAAGLKERLYKIAMQRFIKYDVAKARAVRVVNQHQVPDFLTNAGVPAEKIKYIPSAYIDLETFRPMPEVEKKYDLVFAARLEKNKGVGLLLDAVASLKIQVPSLNLLIIGDGPERQNLEERIEALGLENNVILTGWLPTVGDVARAYNSARIFINPSLNEGGPRVALEAMACGLPVITTPVGLMIDVIKNGSPSTTLQDSKVVLGKNGLITNWEPEDMANKILYLLNDRQLQVRFSAASLELVKQFEKQSVIRNYALKLRGPVT</sequence>
<evidence type="ECO:0008006" key="5">
    <source>
        <dbReference type="Google" id="ProtNLM"/>
    </source>
</evidence>
<name>A0A1F8EYR9_9BACT</name>
<dbReference type="Proteomes" id="UP000177507">
    <property type="component" value="Unassembled WGS sequence"/>
</dbReference>
<dbReference type="Gene3D" id="3.40.50.2000">
    <property type="entry name" value="Glycogen Phosphorylase B"/>
    <property type="match status" value="2"/>
</dbReference>
<dbReference type="SUPFAM" id="SSF53756">
    <property type="entry name" value="UDP-Glycosyltransferase/glycogen phosphorylase"/>
    <property type="match status" value="1"/>
</dbReference>
<dbReference type="PANTHER" id="PTHR12526:SF630">
    <property type="entry name" value="GLYCOSYLTRANSFERASE"/>
    <property type="match status" value="1"/>
</dbReference>
<reference evidence="3 4" key="1">
    <citation type="journal article" date="2016" name="Nat. Commun.">
        <title>Thousands of microbial genomes shed light on interconnected biogeochemical processes in an aquifer system.</title>
        <authorList>
            <person name="Anantharaman K."/>
            <person name="Brown C.T."/>
            <person name="Hug L.A."/>
            <person name="Sharon I."/>
            <person name="Castelle C.J."/>
            <person name="Probst A.J."/>
            <person name="Thomas B.C."/>
            <person name="Singh A."/>
            <person name="Wilkins M.J."/>
            <person name="Karaoz U."/>
            <person name="Brodie E.L."/>
            <person name="Williams K.H."/>
            <person name="Hubbard S.S."/>
            <person name="Banfield J.F."/>
        </authorList>
    </citation>
    <scope>NUCLEOTIDE SEQUENCE [LARGE SCALE GENOMIC DNA]</scope>
</reference>
<dbReference type="EMBL" id="MGJI01000006">
    <property type="protein sequence ID" value="OGN05638.1"/>
    <property type="molecule type" value="Genomic_DNA"/>
</dbReference>
<organism evidence="3 4">
    <name type="scientific">Candidatus Yanofskybacteria bacterium RIFCSPHIGHO2_01_FULL_44_17</name>
    <dbReference type="NCBI Taxonomy" id="1802668"/>
    <lineage>
        <taxon>Bacteria</taxon>
        <taxon>Candidatus Yanofskyibacteriota</taxon>
    </lineage>
</organism>
<accession>A0A1F8EYR9</accession>
<feature type="domain" description="Glycosyltransferase subfamily 4-like N-terminal" evidence="2">
    <location>
        <begin position="32"/>
        <end position="178"/>
    </location>
</feature>
<comment type="caution">
    <text evidence="3">The sequence shown here is derived from an EMBL/GenBank/DDBJ whole genome shotgun (WGS) entry which is preliminary data.</text>
</comment>
<dbReference type="CDD" id="cd03801">
    <property type="entry name" value="GT4_PimA-like"/>
    <property type="match status" value="1"/>
</dbReference>
<dbReference type="PANTHER" id="PTHR12526">
    <property type="entry name" value="GLYCOSYLTRANSFERASE"/>
    <property type="match status" value="1"/>
</dbReference>
<dbReference type="InterPro" id="IPR001296">
    <property type="entry name" value="Glyco_trans_1"/>
</dbReference>
<proteinExistence type="predicted"/>
<evidence type="ECO:0000259" key="1">
    <source>
        <dbReference type="Pfam" id="PF00534"/>
    </source>
</evidence>
<feature type="domain" description="Glycosyl transferase family 1" evidence="1">
    <location>
        <begin position="188"/>
        <end position="361"/>
    </location>
</feature>
<evidence type="ECO:0000313" key="3">
    <source>
        <dbReference type="EMBL" id="OGN05638.1"/>
    </source>
</evidence>
<dbReference type="STRING" id="1802668.A2831_00440"/>
<gene>
    <name evidence="3" type="ORF">A2831_00440</name>
</gene>
<evidence type="ECO:0000313" key="4">
    <source>
        <dbReference type="Proteomes" id="UP000177507"/>
    </source>
</evidence>
<dbReference type="InterPro" id="IPR028098">
    <property type="entry name" value="Glyco_trans_4-like_N"/>
</dbReference>
<dbReference type="AlphaFoldDB" id="A0A1F8EYR9"/>